<gene>
    <name evidence="2" type="ORF">K452DRAFT_288618</name>
</gene>
<reference evidence="2" key="1">
    <citation type="journal article" date="2020" name="Stud. Mycol.">
        <title>101 Dothideomycetes genomes: a test case for predicting lifestyles and emergence of pathogens.</title>
        <authorList>
            <person name="Haridas S."/>
            <person name="Albert R."/>
            <person name="Binder M."/>
            <person name="Bloem J."/>
            <person name="Labutti K."/>
            <person name="Salamov A."/>
            <person name="Andreopoulos B."/>
            <person name="Baker S."/>
            <person name="Barry K."/>
            <person name="Bills G."/>
            <person name="Bluhm B."/>
            <person name="Cannon C."/>
            <person name="Castanera R."/>
            <person name="Culley D."/>
            <person name="Daum C."/>
            <person name="Ezra D."/>
            <person name="Gonzalez J."/>
            <person name="Henrissat B."/>
            <person name="Kuo A."/>
            <person name="Liang C."/>
            <person name="Lipzen A."/>
            <person name="Lutzoni F."/>
            <person name="Magnuson J."/>
            <person name="Mondo S."/>
            <person name="Nolan M."/>
            <person name="Ohm R."/>
            <person name="Pangilinan J."/>
            <person name="Park H.-J."/>
            <person name="Ramirez L."/>
            <person name="Alfaro M."/>
            <person name="Sun H."/>
            <person name="Tritt A."/>
            <person name="Yoshinaga Y."/>
            <person name="Zwiers L.-H."/>
            <person name="Turgeon B."/>
            <person name="Goodwin S."/>
            <person name="Spatafora J."/>
            <person name="Crous P."/>
            <person name="Grigoriev I."/>
        </authorList>
    </citation>
    <scope>NUCLEOTIDE SEQUENCE</scope>
    <source>
        <strain evidence="2">CBS 121167</strain>
    </source>
</reference>
<dbReference type="AlphaFoldDB" id="A0A6A6B8P2"/>
<accession>A0A6A6B8P2</accession>
<evidence type="ECO:0000256" key="1">
    <source>
        <dbReference type="SAM" id="MobiDB-lite"/>
    </source>
</evidence>
<dbReference type="Proteomes" id="UP000799438">
    <property type="component" value="Unassembled WGS sequence"/>
</dbReference>
<feature type="region of interest" description="Disordered" evidence="1">
    <location>
        <begin position="1"/>
        <end position="39"/>
    </location>
</feature>
<evidence type="ECO:0000313" key="3">
    <source>
        <dbReference type="Proteomes" id="UP000799438"/>
    </source>
</evidence>
<proteinExistence type="predicted"/>
<organism evidence="2 3">
    <name type="scientific">Aplosporella prunicola CBS 121167</name>
    <dbReference type="NCBI Taxonomy" id="1176127"/>
    <lineage>
        <taxon>Eukaryota</taxon>
        <taxon>Fungi</taxon>
        <taxon>Dikarya</taxon>
        <taxon>Ascomycota</taxon>
        <taxon>Pezizomycotina</taxon>
        <taxon>Dothideomycetes</taxon>
        <taxon>Dothideomycetes incertae sedis</taxon>
        <taxon>Botryosphaeriales</taxon>
        <taxon>Aplosporellaceae</taxon>
        <taxon>Aplosporella</taxon>
    </lineage>
</organism>
<keyword evidence="3" id="KW-1185">Reference proteome</keyword>
<name>A0A6A6B8P2_9PEZI</name>
<sequence>MRQSNSLIRKLRRPCPRYPSRKPSIPHQPSKKSAPHPPVRYRAVNSVRPLQSSRGLSLRAA</sequence>
<evidence type="ECO:0000313" key="2">
    <source>
        <dbReference type="EMBL" id="KAF2140539.1"/>
    </source>
</evidence>
<dbReference type="GeneID" id="54298193"/>
<dbReference type="EMBL" id="ML995489">
    <property type="protein sequence ID" value="KAF2140539.1"/>
    <property type="molecule type" value="Genomic_DNA"/>
</dbReference>
<dbReference type="RefSeq" id="XP_033396252.1">
    <property type="nucleotide sequence ID" value="XM_033540697.1"/>
</dbReference>
<protein>
    <submittedName>
        <fullName evidence="2">Uncharacterized protein</fullName>
    </submittedName>
</protein>